<protein>
    <submittedName>
        <fullName evidence="1">Uncharacterized protein</fullName>
    </submittedName>
</protein>
<reference evidence="1" key="1">
    <citation type="submission" date="2021-04" db="EMBL/GenBank/DDBJ databases">
        <title>First draft genome resource for Brassicaceae pathogens Fusarium oxysporum f. sp. raphani and Fusarium oxysporum f. sp. rapae.</title>
        <authorList>
            <person name="Asai S."/>
        </authorList>
    </citation>
    <scope>NUCLEOTIDE SEQUENCE</scope>
    <source>
        <strain evidence="1">Tf1208</strain>
    </source>
</reference>
<organism evidence="1 2">
    <name type="scientific">Fusarium oxysporum f. sp. rapae</name>
    <dbReference type="NCBI Taxonomy" id="485398"/>
    <lineage>
        <taxon>Eukaryota</taxon>
        <taxon>Fungi</taxon>
        <taxon>Dikarya</taxon>
        <taxon>Ascomycota</taxon>
        <taxon>Pezizomycotina</taxon>
        <taxon>Sordariomycetes</taxon>
        <taxon>Hypocreomycetidae</taxon>
        <taxon>Hypocreales</taxon>
        <taxon>Nectriaceae</taxon>
        <taxon>Fusarium</taxon>
        <taxon>Fusarium oxysporum species complex</taxon>
    </lineage>
</organism>
<accession>A0A8J5NGU7</accession>
<comment type="caution">
    <text evidence="1">The sequence shown here is derived from an EMBL/GenBank/DDBJ whole genome shotgun (WGS) entry which is preliminary data.</text>
</comment>
<evidence type="ECO:0000313" key="1">
    <source>
        <dbReference type="EMBL" id="KAG7404656.1"/>
    </source>
</evidence>
<evidence type="ECO:0000313" key="2">
    <source>
        <dbReference type="Proteomes" id="UP000694050"/>
    </source>
</evidence>
<gene>
    <name evidence="1" type="ORF">Forpe1208_v014920</name>
</gene>
<sequence length="312" mass="33886">MELNVSLQKWQEGPLNDDQWKYLVALQLKHVQSSKNLAKASEVLSWARVEVSKATSHDSVLELSVINDQIASLTVEIEKYQNMPRESGSKNYEKIASAFPGNASTPGWETLTIDSQTSRQTQSRLGCTASSNLAWSTNILSSSESGVTSLAAAGEENTLSAKNTDVKVVFSATKVAIDRPWFNTQVLDKSSDPAASNAVNISAGNAEDVRKLFASGSTIDTTDCWLPAWTTSFLVVQDVCITLTSHTTYDRSQIHDIDRCLSSGGSLLCFQASRSDTSGNQGAGYGIKSDDKMIEVRIAAPQIFAWFTQLSL</sequence>
<dbReference type="EMBL" id="JAELUQ010000012">
    <property type="protein sequence ID" value="KAG7404656.1"/>
    <property type="molecule type" value="Genomic_DNA"/>
</dbReference>
<proteinExistence type="predicted"/>
<name>A0A8J5NGU7_FUSOX</name>
<dbReference type="AlphaFoldDB" id="A0A8J5NGU7"/>
<dbReference type="Proteomes" id="UP000694050">
    <property type="component" value="Unassembled WGS sequence"/>
</dbReference>